<dbReference type="PRINTS" id="PR00081">
    <property type="entry name" value="GDHRDH"/>
</dbReference>
<dbReference type="Gene3D" id="3.40.50.720">
    <property type="entry name" value="NAD(P)-binding Rossmann-like Domain"/>
    <property type="match status" value="1"/>
</dbReference>
<keyword evidence="2" id="KW-0560">Oxidoreductase</keyword>
<name>A0ABP6SRD6_9ACTN</name>
<comment type="similarity">
    <text evidence="1">Belongs to the short-chain dehydrogenases/reductases (SDR) family.</text>
</comment>
<dbReference type="InterPro" id="IPR036291">
    <property type="entry name" value="NAD(P)-bd_dom_sf"/>
</dbReference>
<dbReference type="Proteomes" id="UP001501676">
    <property type="component" value="Unassembled WGS sequence"/>
</dbReference>
<dbReference type="EMBL" id="BAAAYN010000005">
    <property type="protein sequence ID" value="GAA3383390.1"/>
    <property type="molecule type" value="Genomic_DNA"/>
</dbReference>
<dbReference type="InterPro" id="IPR002347">
    <property type="entry name" value="SDR_fam"/>
</dbReference>
<gene>
    <name evidence="4" type="ORF">GCM10020369_09080</name>
</gene>
<dbReference type="PANTHER" id="PTHR43669:SF3">
    <property type="entry name" value="ALCOHOL DEHYDROGENASE, PUTATIVE (AFU_ORTHOLOGUE AFUA_3G03445)-RELATED"/>
    <property type="match status" value="1"/>
</dbReference>
<proteinExistence type="inferred from homology"/>
<comment type="caution">
    <text evidence="4">The sequence shown here is derived from an EMBL/GenBank/DDBJ whole genome shotgun (WGS) entry which is preliminary data.</text>
</comment>
<evidence type="ECO:0000313" key="5">
    <source>
        <dbReference type="Proteomes" id="UP001501676"/>
    </source>
</evidence>
<dbReference type="Pfam" id="PF00106">
    <property type="entry name" value="adh_short"/>
    <property type="match status" value="1"/>
</dbReference>
<dbReference type="PANTHER" id="PTHR43669">
    <property type="entry name" value="5-KETO-D-GLUCONATE 5-REDUCTASE"/>
    <property type="match status" value="1"/>
</dbReference>
<evidence type="ECO:0000256" key="2">
    <source>
        <dbReference type="ARBA" id="ARBA00023002"/>
    </source>
</evidence>
<reference evidence="5" key="1">
    <citation type="journal article" date="2019" name="Int. J. Syst. Evol. Microbiol.">
        <title>The Global Catalogue of Microorganisms (GCM) 10K type strain sequencing project: providing services to taxonomists for standard genome sequencing and annotation.</title>
        <authorList>
            <consortium name="The Broad Institute Genomics Platform"/>
            <consortium name="The Broad Institute Genome Sequencing Center for Infectious Disease"/>
            <person name="Wu L."/>
            <person name="Ma J."/>
        </authorList>
    </citation>
    <scope>NUCLEOTIDE SEQUENCE [LARGE SCALE GENOMIC DNA]</scope>
    <source>
        <strain evidence="5">JCM 9458</strain>
    </source>
</reference>
<feature type="region of interest" description="Disordered" evidence="3">
    <location>
        <begin position="1"/>
        <end position="38"/>
    </location>
</feature>
<keyword evidence="5" id="KW-1185">Reference proteome</keyword>
<organism evidence="4 5">
    <name type="scientific">Cryptosporangium minutisporangium</name>
    <dbReference type="NCBI Taxonomy" id="113569"/>
    <lineage>
        <taxon>Bacteria</taxon>
        <taxon>Bacillati</taxon>
        <taxon>Actinomycetota</taxon>
        <taxon>Actinomycetes</taxon>
        <taxon>Cryptosporangiales</taxon>
        <taxon>Cryptosporangiaceae</taxon>
        <taxon>Cryptosporangium</taxon>
    </lineage>
</organism>
<dbReference type="SUPFAM" id="SSF51735">
    <property type="entry name" value="NAD(P)-binding Rossmann-fold domains"/>
    <property type="match status" value="1"/>
</dbReference>
<evidence type="ECO:0000256" key="1">
    <source>
        <dbReference type="ARBA" id="ARBA00006484"/>
    </source>
</evidence>
<accession>A0ABP6SRD6</accession>
<protein>
    <submittedName>
        <fullName evidence="4">SDR family NAD(P)-dependent oxidoreductase</fullName>
    </submittedName>
</protein>
<evidence type="ECO:0000313" key="4">
    <source>
        <dbReference type="EMBL" id="GAA3383390.1"/>
    </source>
</evidence>
<sequence length="346" mass="36042">MTAASGRADPRPEPTVGGRPPGPTVPAGKPLPGVAGAAFDAPVTDGTAPHVAVVTGASRGIGRAIARRLAADGIAVAAAGRSLRPGDGTLAGSLEETVDQIHADGGRAVAIPFDLADRQADRAQILSRAADAFGAPVDIVVNNAAAERNFDQRFPDMTRDAFWRAVETNVWAAWELAAAAVPGMRQRGAGWILMISSSQAGPRLGPPFPPNPTYGAALYGGTKAMIDRITTGAAMDLYDDGIAVNALAPEYQIATENAQRVAGVRADEAEPEETIAEAALALCTGDPAVLTGRIAYNLSLLVELNRPVHTVDGRALLPGWQPDDIDPSRLRTPYLRAAPHPVQSRR</sequence>
<evidence type="ECO:0000256" key="3">
    <source>
        <dbReference type="SAM" id="MobiDB-lite"/>
    </source>
</evidence>